<dbReference type="RefSeq" id="XP_018638684.1">
    <property type="nucleotide sequence ID" value="XM_018783534.1"/>
</dbReference>
<comment type="caution">
    <text evidence="1">The sequence shown here is derived from an EMBL/GenBank/DDBJ whole genome shotgun (WGS) entry which is preliminary data.</text>
</comment>
<feature type="non-terminal residue" evidence="1">
    <location>
        <position position="1"/>
    </location>
</feature>
<organism evidence="1 2">
    <name type="scientific">Plasmodium gaboni</name>
    <dbReference type="NCBI Taxonomy" id="647221"/>
    <lineage>
        <taxon>Eukaryota</taxon>
        <taxon>Sar</taxon>
        <taxon>Alveolata</taxon>
        <taxon>Apicomplexa</taxon>
        <taxon>Aconoidasida</taxon>
        <taxon>Haemosporida</taxon>
        <taxon>Plasmodiidae</taxon>
        <taxon>Plasmodium</taxon>
        <taxon>Plasmodium (Laverania)</taxon>
    </lineage>
</organism>
<dbReference type="EMBL" id="LVLB01000416">
    <property type="protein sequence ID" value="KYN92958.1"/>
    <property type="molecule type" value="Genomic_DNA"/>
</dbReference>
<reference evidence="1 2" key="1">
    <citation type="journal article" date="2016" name="Nat. Commun.">
        <title>Genomes of cryptic chimpanzee Plasmodium species reveal key evolutionary events leading to human malaria.</title>
        <authorList>
            <person name="Sundararaman S.A."/>
            <person name="Plenderleith L.J."/>
            <person name="Liu W."/>
            <person name="Loy D.E."/>
            <person name="Learn G.H."/>
            <person name="Li Y."/>
            <person name="Shaw K.S."/>
            <person name="Ayouba A."/>
            <person name="Peeters M."/>
            <person name="Speede S."/>
            <person name="Shaw G.M."/>
            <person name="Bushman F.D."/>
            <person name="Brisson D."/>
            <person name="Rayner J.C."/>
            <person name="Sharp P.M."/>
            <person name="Hahn B.H."/>
        </authorList>
    </citation>
    <scope>NUCLEOTIDE SEQUENCE [LARGE SCALE GENOMIC DNA]</scope>
    <source>
        <strain evidence="1 2">SY75</strain>
    </source>
</reference>
<evidence type="ECO:0000313" key="2">
    <source>
        <dbReference type="Proteomes" id="UP000076004"/>
    </source>
</evidence>
<dbReference type="SUPFAM" id="SSF140924">
    <property type="entry name" value="Duffy binding domain-like"/>
    <property type="match status" value="1"/>
</dbReference>
<protein>
    <submittedName>
        <fullName evidence="1">Putative EMP1-like protein</fullName>
    </submittedName>
</protein>
<proteinExistence type="predicted"/>
<name>A0A151L1Y2_9APIC</name>
<feature type="non-terminal residue" evidence="1">
    <location>
        <position position="142"/>
    </location>
</feature>
<dbReference type="Gene3D" id="1.20.58.830">
    <property type="match status" value="1"/>
</dbReference>
<dbReference type="AlphaFoldDB" id="A0A151L1Y2"/>
<dbReference type="Proteomes" id="UP000076004">
    <property type="component" value="Unassembled WGS sequence"/>
</dbReference>
<accession>A0A151L1Y2</accession>
<gene>
    <name evidence="1" type="ORF">PGSY75_0041800</name>
</gene>
<sequence length="142" mass="16714">NCADTPKEFDDSDQFLMWFTEWSEDFCFHKDIENKKLQTICSFTNCESASSKQKSECLNACRTYNMFINKWHIEYINQHYTYDDLHKNIKGIKEKDTPTFLSKKCGDKCSCFNNKDVNTVDELFETPPKKYENNCKCAPTPP</sequence>
<dbReference type="KEGG" id="pgab:PGSY75_0041800"/>
<evidence type="ECO:0000313" key="1">
    <source>
        <dbReference type="EMBL" id="KYN92958.1"/>
    </source>
</evidence>
<dbReference type="GeneID" id="29774147"/>
<dbReference type="VEuPathDB" id="PlasmoDB:PGSY75_0041800"/>